<dbReference type="GO" id="GO:0005524">
    <property type="term" value="F:ATP binding"/>
    <property type="evidence" value="ECO:0007669"/>
    <property type="project" value="UniProtKB-UniRule"/>
</dbReference>
<proteinExistence type="predicted"/>
<dbReference type="Proteomes" id="UP000249135">
    <property type="component" value="Unassembled WGS sequence"/>
</dbReference>
<evidence type="ECO:0000256" key="8">
    <source>
        <dbReference type="ARBA" id="ARBA00034923"/>
    </source>
</evidence>
<protein>
    <recommendedName>
        <fullName evidence="7">DNA 3'-5' helicase</fullName>
        <ecNumber evidence="7">5.6.2.4</ecNumber>
    </recommendedName>
    <alternativeName>
        <fullName evidence="8">DNA 3'-5' helicase II</fullName>
    </alternativeName>
</protein>
<dbReference type="PROSITE" id="PS51198">
    <property type="entry name" value="UVRD_HELICASE_ATP_BIND"/>
    <property type="match status" value="1"/>
</dbReference>
<dbReference type="SUPFAM" id="SSF52540">
    <property type="entry name" value="P-loop containing nucleoside triphosphate hydrolases"/>
    <property type="match status" value="1"/>
</dbReference>
<evidence type="ECO:0000259" key="11">
    <source>
        <dbReference type="PROSITE" id="PS51198"/>
    </source>
</evidence>
<evidence type="ECO:0000256" key="1">
    <source>
        <dbReference type="ARBA" id="ARBA00022741"/>
    </source>
</evidence>
<comment type="caution">
    <text evidence="13">The sequence shown here is derived from an EMBL/GenBank/DDBJ whole genome shotgun (WGS) entry which is preliminary data.</text>
</comment>
<dbReference type="Gene3D" id="1.10.486.10">
    <property type="entry name" value="PCRA, domain 4"/>
    <property type="match status" value="1"/>
</dbReference>
<evidence type="ECO:0000256" key="4">
    <source>
        <dbReference type="ARBA" id="ARBA00022840"/>
    </source>
</evidence>
<dbReference type="PROSITE" id="PS51217">
    <property type="entry name" value="UVRD_HELICASE_CTER"/>
    <property type="match status" value="1"/>
</dbReference>
<evidence type="ECO:0000256" key="7">
    <source>
        <dbReference type="ARBA" id="ARBA00034808"/>
    </source>
</evidence>
<keyword evidence="5" id="KW-0413">Isomerase</keyword>
<dbReference type="InterPro" id="IPR014017">
    <property type="entry name" value="DNA_helicase_UvrD-like_C"/>
</dbReference>
<dbReference type="GO" id="GO:0043138">
    <property type="term" value="F:3'-5' DNA helicase activity"/>
    <property type="evidence" value="ECO:0007669"/>
    <property type="project" value="UniProtKB-EC"/>
</dbReference>
<dbReference type="PANTHER" id="PTHR11070">
    <property type="entry name" value="UVRD / RECB / PCRA DNA HELICASE FAMILY MEMBER"/>
    <property type="match status" value="1"/>
</dbReference>
<dbReference type="Pfam" id="PF13361">
    <property type="entry name" value="UvrD_C"/>
    <property type="match status" value="1"/>
</dbReference>
<keyword evidence="4 10" id="KW-0067">ATP-binding</keyword>
<evidence type="ECO:0000313" key="14">
    <source>
        <dbReference type="Proteomes" id="UP000249135"/>
    </source>
</evidence>
<organism evidence="13 14">
    <name type="scientific">Variovorax paradoxus</name>
    <dbReference type="NCBI Taxonomy" id="34073"/>
    <lineage>
        <taxon>Bacteria</taxon>
        <taxon>Pseudomonadati</taxon>
        <taxon>Pseudomonadota</taxon>
        <taxon>Betaproteobacteria</taxon>
        <taxon>Burkholderiales</taxon>
        <taxon>Comamonadaceae</taxon>
        <taxon>Variovorax</taxon>
    </lineage>
</organism>
<feature type="domain" description="UvrD-like helicase C-terminal" evidence="12">
    <location>
        <begin position="523"/>
        <end position="659"/>
    </location>
</feature>
<dbReference type="GO" id="GO:0016787">
    <property type="term" value="F:hydrolase activity"/>
    <property type="evidence" value="ECO:0007669"/>
    <property type="project" value="UniProtKB-UniRule"/>
</dbReference>
<dbReference type="EMBL" id="QFPP01000527">
    <property type="protein sequence ID" value="PZQ64783.1"/>
    <property type="molecule type" value="Genomic_DNA"/>
</dbReference>
<comment type="catalytic activity">
    <reaction evidence="9">
        <text>ATP + H2O = ADP + phosphate + H(+)</text>
        <dbReference type="Rhea" id="RHEA:13065"/>
        <dbReference type="ChEBI" id="CHEBI:15377"/>
        <dbReference type="ChEBI" id="CHEBI:15378"/>
        <dbReference type="ChEBI" id="CHEBI:30616"/>
        <dbReference type="ChEBI" id="CHEBI:43474"/>
        <dbReference type="ChEBI" id="CHEBI:456216"/>
        <dbReference type="EC" id="5.6.2.4"/>
    </reaction>
</comment>
<dbReference type="InterPro" id="IPR027417">
    <property type="entry name" value="P-loop_NTPase"/>
</dbReference>
<evidence type="ECO:0000256" key="9">
    <source>
        <dbReference type="ARBA" id="ARBA00048988"/>
    </source>
</evidence>
<name>A0A2W5RCH4_VARPD</name>
<dbReference type="Pfam" id="PF00580">
    <property type="entry name" value="UvrD-helicase"/>
    <property type="match status" value="1"/>
</dbReference>
<dbReference type="InterPro" id="IPR014016">
    <property type="entry name" value="UvrD-like_ATP-bd"/>
</dbReference>
<keyword evidence="1 10" id="KW-0547">Nucleotide-binding</keyword>
<evidence type="ECO:0000313" key="13">
    <source>
        <dbReference type="EMBL" id="PZQ64783.1"/>
    </source>
</evidence>
<keyword evidence="2 10" id="KW-0378">Hydrolase</keyword>
<dbReference type="Gene3D" id="3.40.50.300">
    <property type="entry name" value="P-loop containing nucleotide triphosphate hydrolases"/>
    <property type="match status" value="3"/>
</dbReference>
<dbReference type="GO" id="GO:0033202">
    <property type="term" value="C:DNA helicase complex"/>
    <property type="evidence" value="ECO:0007669"/>
    <property type="project" value="TreeGrafter"/>
</dbReference>
<reference evidence="13 14" key="1">
    <citation type="submission" date="2017-08" db="EMBL/GenBank/DDBJ databases">
        <title>Infants hospitalized years apart are colonized by the same room-sourced microbial strains.</title>
        <authorList>
            <person name="Brooks B."/>
            <person name="Olm M.R."/>
            <person name="Firek B.A."/>
            <person name="Baker R."/>
            <person name="Thomas B.C."/>
            <person name="Morowitz M.J."/>
            <person name="Banfield J.F."/>
        </authorList>
    </citation>
    <scope>NUCLEOTIDE SEQUENCE [LARGE SCALE GENOMIC DNA]</scope>
    <source>
        <strain evidence="13">S2_005_003_R2_41</strain>
    </source>
</reference>
<evidence type="ECO:0000256" key="10">
    <source>
        <dbReference type="PROSITE-ProRule" id="PRU00560"/>
    </source>
</evidence>
<evidence type="ECO:0000256" key="5">
    <source>
        <dbReference type="ARBA" id="ARBA00023235"/>
    </source>
</evidence>
<feature type="binding site" evidence="10">
    <location>
        <begin position="33"/>
        <end position="40"/>
    </location>
    <ligand>
        <name>ATP</name>
        <dbReference type="ChEBI" id="CHEBI:30616"/>
    </ligand>
</feature>
<dbReference type="GO" id="GO:0000725">
    <property type="term" value="P:recombinational repair"/>
    <property type="evidence" value="ECO:0007669"/>
    <property type="project" value="TreeGrafter"/>
</dbReference>
<keyword evidence="3 10" id="KW-0347">Helicase</keyword>
<feature type="non-terminal residue" evidence="13">
    <location>
        <position position="659"/>
    </location>
</feature>
<gene>
    <name evidence="13" type="ORF">DI563_26325</name>
</gene>
<comment type="catalytic activity">
    <reaction evidence="6">
        <text>Couples ATP hydrolysis with the unwinding of duplex DNA by translocating in the 3'-5' direction.</text>
        <dbReference type="EC" id="5.6.2.4"/>
    </reaction>
</comment>
<evidence type="ECO:0000256" key="3">
    <source>
        <dbReference type="ARBA" id="ARBA00022806"/>
    </source>
</evidence>
<dbReference type="PANTHER" id="PTHR11070:SF2">
    <property type="entry name" value="ATP-DEPENDENT DNA HELICASE SRS2"/>
    <property type="match status" value="1"/>
</dbReference>
<dbReference type="EC" id="5.6.2.4" evidence="7"/>
<evidence type="ECO:0000259" key="12">
    <source>
        <dbReference type="PROSITE" id="PS51217"/>
    </source>
</evidence>
<evidence type="ECO:0000256" key="6">
    <source>
        <dbReference type="ARBA" id="ARBA00034617"/>
    </source>
</evidence>
<sequence>MNQAAYRHNGQLVPRAAFYAVACDPRRSVAVEACAGAGKTWMLVSRILRALLEDGDAACLPQEILAITFTKKAAGEMRQRLDEWLEDFAHRPPAELVPELVARGMSTVQAEAAAPRLAGLYAQLLAQGRAVQFRTFHAWFAGLLRNAPLAVLQRLQLPASYQLLEDDAEARARTWRPFQAALVADPAARADYEALVASHGRSQTAKALDEALNRRTEFVLADAAGAVDAGVQPVAERWPALAGLDAPAARLCDDAVRQRWIGWARELGRESNKTPQKAAEAVIDVLGLTPVDAALAEQALARLRKAFFVADEDRLTKNLQKFPAAQAAEQELQLLCAAQAQHEAWLYQQRLARLTRLLIATYGEVKHAHAWVDMNDVERAARLLLGEPELWGWVLERLDAGVRHLLIDEFQDTNPLQWQALYGWLGSYAGAGGRRPSVFIVGDPKQSIYRFRRAEPQVFVAAQQYVREGLGGDLLQCDHTRRNAQGVIAAVNAVMGAAQQAGETQGFRAHTTESPEAGAVMRLPRIERPDKAAAGDTGAEPALAWRDSLTTPRVLPEERLLQLESRQVAQWIAERIVGGLAPGDIMVLARKRSRLALLQDELRRLQIPVQQPEKNDLHAAPEVQDVAALLDALVSPRHTLSLARALKSPIFGLDDAALV</sequence>
<dbReference type="GO" id="GO:0003677">
    <property type="term" value="F:DNA binding"/>
    <property type="evidence" value="ECO:0007669"/>
    <property type="project" value="InterPro"/>
</dbReference>
<dbReference type="GO" id="GO:0005829">
    <property type="term" value="C:cytosol"/>
    <property type="evidence" value="ECO:0007669"/>
    <property type="project" value="TreeGrafter"/>
</dbReference>
<dbReference type="AlphaFoldDB" id="A0A2W5RCH4"/>
<accession>A0A2W5RCH4</accession>
<feature type="domain" description="UvrD-like helicase ATP-binding" evidence="11">
    <location>
        <begin position="12"/>
        <end position="484"/>
    </location>
</feature>
<dbReference type="InterPro" id="IPR000212">
    <property type="entry name" value="DNA_helicase_UvrD/REP"/>
</dbReference>
<evidence type="ECO:0000256" key="2">
    <source>
        <dbReference type="ARBA" id="ARBA00022801"/>
    </source>
</evidence>